<feature type="transmembrane region" description="Helical" evidence="6">
    <location>
        <begin position="91"/>
        <end position="112"/>
    </location>
</feature>
<evidence type="ECO:0000256" key="2">
    <source>
        <dbReference type="ARBA" id="ARBA00022475"/>
    </source>
</evidence>
<dbReference type="EMBL" id="JQAR01000002">
    <property type="protein sequence ID" value="KRN33044.1"/>
    <property type="molecule type" value="Genomic_DNA"/>
</dbReference>
<dbReference type="Pfam" id="PF01943">
    <property type="entry name" value="Polysacc_synt"/>
    <property type="match status" value="1"/>
</dbReference>
<comment type="subcellular location">
    <subcellularLocation>
        <location evidence="1">Cell membrane</location>
        <topology evidence="1">Multi-pass membrane protein</topology>
    </subcellularLocation>
</comment>
<feature type="transmembrane region" description="Helical" evidence="6">
    <location>
        <begin position="442"/>
        <end position="464"/>
    </location>
</feature>
<evidence type="ECO:0000256" key="5">
    <source>
        <dbReference type="ARBA" id="ARBA00023136"/>
    </source>
</evidence>
<feature type="transmembrane region" description="Helical" evidence="6">
    <location>
        <begin position="15"/>
        <end position="37"/>
    </location>
</feature>
<dbReference type="STRING" id="1618.IV36_GL000776"/>
<dbReference type="PANTHER" id="PTHR30250">
    <property type="entry name" value="PST FAMILY PREDICTED COLANIC ACID TRANSPORTER"/>
    <property type="match status" value="1"/>
</dbReference>
<evidence type="ECO:0000256" key="4">
    <source>
        <dbReference type="ARBA" id="ARBA00022989"/>
    </source>
</evidence>
<protein>
    <submittedName>
        <fullName evidence="7">Oligosaccharide translocase</fullName>
    </submittedName>
</protein>
<feature type="transmembrane region" description="Helical" evidence="6">
    <location>
        <begin position="324"/>
        <end position="351"/>
    </location>
</feature>
<sequence>MWIIKEQDMNVVRNYLYNAGYQLLLVMLPLVSITYVSRVLTNTGVGINAYTNSIITYFVLFGSLGINLYGNRQIAYLREDQYKMSKTFWEIVILRAVTVIAAFLAFFIYLPFSKHSLLMLFQSLNLLAVMFDISWFYMGIEDFKKTVTRNTLVKLISLAAIFIFVKDKSDIGIYIIILGLGSLLGNFTLWPFIRHLIIKVPLKDLQPFRHIRPSIVLFIPQVAISVYAVLNKTMLGQLTSTVNSGYYNNADTLIKTVLAVATATGTVMLPHVANAFANGEKNKVNQMLYDSFDFISFLTMAMMFGLAGLSIHLGPYFFGKGFEAVGGAILLESPVILLIGWSNAIGTQFLLPTNRTKEYTNSVLVGAIVNIILNLPLIYFGGLAGAVLATVISEICVTGYQLWAIRKEVEYRKLFQNVSKYFVAGIVMFVPVFKINNSVRTSVLSLFLEVLLGIIIYFGMILILKPTIVDKAKQMLKKK</sequence>
<evidence type="ECO:0000313" key="8">
    <source>
        <dbReference type="Proteomes" id="UP000051727"/>
    </source>
</evidence>
<feature type="transmembrane region" description="Helical" evidence="6">
    <location>
        <begin position="49"/>
        <end position="70"/>
    </location>
</feature>
<evidence type="ECO:0000313" key="7">
    <source>
        <dbReference type="EMBL" id="KRN33044.1"/>
    </source>
</evidence>
<dbReference type="InterPro" id="IPR050833">
    <property type="entry name" value="Poly_Biosynth_Transport"/>
</dbReference>
<keyword evidence="5 6" id="KW-0472">Membrane</keyword>
<dbReference type="Proteomes" id="UP000051727">
    <property type="component" value="Unassembled WGS sequence"/>
</dbReference>
<evidence type="ECO:0000256" key="3">
    <source>
        <dbReference type="ARBA" id="ARBA00022692"/>
    </source>
</evidence>
<dbReference type="InterPro" id="IPR002797">
    <property type="entry name" value="Polysacc_synth"/>
</dbReference>
<dbReference type="PATRIC" id="fig|1618.3.peg.785"/>
<feature type="transmembrane region" description="Helical" evidence="6">
    <location>
        <begin position="214"/>
        <end position="233"/>
    </location>
</feature>
<feature type="transmembrane region" description="Helical" evidence="6">
    <location>
        <begin position="294"/>
        <end position="318"/>
    </location>
</feature>
<comment type="caution">
    <text evidence="7">The sequence shown here is derived from an EMBL/GenBank/DDBJ whole genome shotgun (WGS) entry which is preliminary data.</text>
</comment>
<name>A0A0R2G8U2_9LACO</name>
<dbReference type="GO" id="GO:0005886">
    <property type="term" value="C:plasma membrane"/>
    <property type="evidence" value="ECO:0007669"/>
    <property type="project" value="UniProtKB-SubCell"/>
</dbReference>
<reference evidence="7 8" key="1">
    <citation type="journal article" date="2015" name="Genome Announc.">
        <title>Expanding the biotechnology potential of lactobacilli through comparative genomics of 213 strains and associated genera.</title>
        <authorList>
            <person name="Sun Z."/>
            <person name="Harris H.M."/>
            <person name="McCann A."/>
            <person name="Guo C."/>
            <person name="Argimon S."/>
            <person name="Zhang W."/>
            <person name="Yang X."/>
            <person name="Jeffery I.B."/>
            <person name="Cooney J.C."/>
            <person name="Kagawa T.F."/>
            <person name="Liu W."/>
            <person name="Song Y."/>
            <person name="Salvetti E."/>
            <person name="Wrobel A."/>
            <person name="Rasinkangas P."/>
            <person name="Parkhill J."/>
            <person name="Rea M.C."/>
            <person name="O'Sullivan O."/>
            <person name="Ritari J."/>
            <person name="Douillard F.P."/>
            <person name="Paul Ross R."/>
            <person name="Yang R."/>
            <person name="Briner A.E."/>
            <person name="Felis G.E."/>
            <person name="de Vos W.M."/>
            <person name="Barrangou R."/>
            <person name="Klaenhammer T.R."/>
            <person name="Caufield P.W."/>
            <person name="Cui Y."/>
            <person name="Zhang H."/>
            <person name="O'Toole P.W."/>
        </authorList>
    </citation>
    <scope>NUCLEOTIDE SEQUENCE [LARGE SCALE GENOMIC DNA]</scope>
    <source>
        <strain evidence="7 8">ATCC 27304</strain>
    </source>
</reference>
<feature type="transmembrane region" description="Helical" evidence="6">
    <location>
        <begin position="253"/>
        <end position="273"/>
    </location>
</feature>
<feature type="transmembrane region" description="Helical" evidence="6">
    <location>
        <begin position="171"/>
        <end position="193"/>
    </location>
</feature>
<keyword evidence="4 6" id="KW-1133">Transmembrane helix</keyword>
<keyword evidence="3 6" id="KW-0812">Transmembrane</keyword>
<gene>
    <name evidence="7" type="ORF">IV36_GL000776</name>
</gene>
<proteinExistence type="predicted"/>
<organism evidence="7 8">
    <name type="scientific">Liquorilactobacillus mali</name>
    <dbReference type="NCBI Taxonomy" id="1618"/>
    <lineage>
        <taxon>Bacteria</taxon>
        <taxon>Bacillati</taxon>
        <taxon>Bacillota</taxon>
        <taxon>Bacilli</taxon>
        <taxon>Lactobacillales</taxon>
        <taxon>Lactobacillaceae</taxon>
        <taxon>Liquorilactobacillus</taxon>
    </lineage>
</organism>
<dbReference type="AlphaFoldDB" id="A0A0R2G8U2"/>
<accession>A0A0R2G8U2</accession>
<feature type="transmembrane region" description="Helical" evidence="6">
    <location>
        <begin position="118"/>
        <end position="140"/>
    </location>
</feature>
<feature type="transmembrane region" description="Helical" evidence="6">
    <location>
        <begin position="418"/>
        <end position="436"/>
    </location>
</feature>
<evidence type="ECO:0000256" key="6">
    <source>
        <dbReference type="SAM" id="Phobius"/>
    </source>
</evidence>
<dbReference type="PANTHER" id="PTHR30250:SF11">
    <property type="entry name" value="O-ANTIGEN TRANSPORTER-RELATED"/>
    <property type="match status" value="1"/>
</dbReference>
<keyword evidence="2" id="KW-1003">Cell membrane</keyword>
<evidence type="ECO:0000256" key="1">
    <source>
        <dbReference type="ARBA" id="ARBA00004651"/>
    </source>
</evidence>